<dbReference type="SUPFAM" id="SSF52096">
    <property type="entry name" value="ClpP/crotonase"/>
    <property type="match status" value="1"/>
</dbReference>
<dbReference type="InterPro" id="IPR001753">
    <property type="entry name" value="Enoyl-CoA_hydra/iso"/>
</dbReference>
<sequence length="326" mass="35349">MNAVRTDDPGVPTTGRRLIAHRSGRVLTVRFDNPPRHFFDEQMSIELDALTKALRRDSTVRAVIFTGSADTYLTHFHVPALRRGAEAAPVSIGYRPARLIAAAARLTVACRQADAALRHTVARDALFVARTYAALDRLSRLDQVVITEINGLALGMGFIFALACDIRIMADDTEIGLVESGLAVLAGATGTQRLTHAVGAATAVELLLEGRVLTAEEAARSRLVHHVYPRAELPARTRAIAERLAGRSPAVTREIKRSVYDSATRPARAALRAETASLIRTLTTDDAARALAIYDDYLATHEPLTDEVILRGWTPLLGNADTGQHI</sequence>
<gene>
    <name evidence="1" type="ORF">DFR71_2451</name>
</gene>
<evidence type="ECO:0000313" key="1">
    <source>
        <dbReference type="EMBL" id="TCJ96421.1"/>
    </source>
</evidence>
<accession>A0A4R1FYS7</accession>
<comment type="caution">
    <text evidence="1">The sequence shown here is derived from an EMBL/GenBank/DDBJ whole genome shotgun (WGS) entry which is preliminary data.</text>
</comment>
<organism evidence="1 2">
    <name type="scientific">Nocardia alba</name>
    <dbReference type="NCBI Taxonomy" id="225051"/>
    <lineage>
        <taxon>Bacteria</taxon>
        <taxon>Bacillati</taxon>
        <taxon>Actinomycetota</taxon>
        <taxon>Actinomycetes</taxon>
        <taxon>Mycobacteriales</taxon>
        <taxon>Nocardiaceae</taxon>
        <taxon>Nocardia</taxon>
    </lineage>
</organism>
<dbReference type="Pfam" id="PF00378">
    <property type="entry name" value="ECH_1"/>
    <property type="match status" value="1"/>
</dbReference>
<dbReference type="AlphaFoldDB" id="A0A4R1FYS7"/>
<dbReference type="InterPro" id="IPR029045">
    <property type="entry name" value="ClpP/crotonase-like_dom_sf"/>
</dbReference>
<proteinExistence type="predicted"/>
<dbReference type="Proteomes" id="UP000294856">
    <property type="component" value="Unassembled WGS sequence"/>
</dbReference>
<dbReference type="PANTHER" id="PTHR11941:SF54">
    <property type="entry name" value="ENOYL-COA HYDRATASE, MITOCHONDRIAL"/>
    <property type="match status" value="1"/>
</dbReference>
<dbReference type="RefSeq" id="WP_067444584.1">
    <property type="nucleotide sequence ID" value="NZ_SMFR01000002.1"/>
</dbReference>
<reference evidence="1 2" key="1">
    <citation type="submission" date="2019-03" db="EMBL/GenBank/DDBJ databases">
        <title>Genomic Encyclopedia of Type Strains, Phase IV (KMG-IV): sequencing the most valuable type-strain genomes for metagenomic binning, comparative biology and taxonomic classification.</title>
        <authorList>
            <person name="Goeker M."/>
        </authorList>
    </citation>
    <scope>NUCLEOTIDE SEQUENCE [LARGE SCALE GENOMIC DNA]</scope>
    <source>
        <strain evidence="1 2">DSM 44684</strain>
    </source>
</reference>
<dbReference type="CDD" id="cd06558">
    <property type="entry name" value="crotonase-like"/>
    <property type="match status" value="1"/>
</dbReference>
<evidence type="ECO:0000313" key="2">
    <source>
        <dbReference type="Proteomes" id="UP000294856"/>
    </source>
</evidence>
<dbReference type="PANTHER" id="PTHR11941">
    <property type="entry name" value="ENOYL-COA HYDRATASE-RELATED"/>
    <property type="match status" value="1"/>
</dbReference>
<dbReference type="EMBL" id="SMFR01000002">
    <property type="protein sequence ID" value="TCJ96421.1"/>
    <property type="molecule type" value="Genomic_DNA"/>
</dbReference>
<dbReference type="Gene3D" id="3.90.226.10">
    <property type="entry name" value="2-enoyl-CoA Hydratase, Chain A, domain 1"/>
    <property type="match status" value="1"/>
</dbReference>
<protein>
    <submittedName>
        <fullName evidence="1">Enoyl-CoA hydratase/carnithine racemase</fullName>
    </submittedName>
</protein>
<dbReference type="GO" id="GO:0003824">
    <property type="term" value="F:catalytic activity"/>
    <property type="evidence" value="ECO:0007669"/>
    <property type="project" value="UniProtKB-ARBA"/>
</dbReference>
<dbReference type="STRING" id="1210063.GCA_001612665_00112"/>
<keyword evidence="2" id="KW-1185">Reference proteome</keyword>
<name>A0A4R1FYS7_9NOCA</name>
<dbReference type="GO" id="GO:0006635">
    <property type="term" value="P:fatty acid beta-oxidation"/>
    <property type="evidence" value="ECO:0007669"/>
    <property type="project" value="TreeGrafter"/>
</dbReference>